<dbReference type="Proteomes" id="UP000507470">
    <property type="component" value="Unassembled WGS sequence"/>
</dbReference>
<dbReference type="EMBL" id="CACVKT020009374">
    <property type="protein sequence ID" value="CAC5421784.1"/>
    <property type="molecule type" value="Genomic_DNA"/>
</dbReference>
<organism evidence="2 3">
    <name type="scientific">Mytilus coruscus</name>
    <name type="common">Sea mussel</name>
    <dbReference type="NCBI Taxonomy" id="42192"/>
    <lineage>
        <taxon>Eukaryota</taxon>
        <taxon>Metazoa</taxon>
        <taxon>Spiralia</taxon>
        <taxon>Lophotrochozoa</taxon>
        <taxon>Mollusca</taxon>
        <taxon>Bivalvia</taxon>
        <taxon>Autobranchia</taxon>
        <taxon>Pteriomorphia</taxon>
        <taxon>Mytilida</taxon>
        <taxon>Mytiloidea</taxon>
        <taxon>Mytilidae</taxon>
        <taxon>Mytilinae</taxon>
        <taxon>Mytilus</taxon>
    </lineage>
</organism>
<feature type="compositionally biased region" description="Basic and acidic residues" evidence="1">
    <location>
        <begin position="186"/>
        <end position="209"/>
    </location>
</feature>
<protein>
    <submittedName>
        <fullName evidence="2">Uncharacterized protein</fullName>
    </submittedName>
</protein>
<reference evidence="2 3" key="1">
    <citation type="submission" date="2020-06" db="EMBL/GenBank/DDBJ databases">
        <authorList>
            <person name="Li R."/>
            <person name="Bekaert M."/>
        </authorList>
    </citation>
    <scope>NUCLEOTIDE SEQUENCE [LARGE SCALE GENOMIC DNA]</scope>
    <source>
        <strain evidence="3">wild</strain>
    </source>
</reference>
<proteinExistence type="predicted"/>
<accession>A0A6J8EMI9</accession>
<evidence type="ECO:0000313" key="3">
    <source>
        <dbReference type="Proteomes" id="UP000507470"/>
    </source>
</evidence>
<feature type="region of interest" description="Disordered" evidence="1">
    <location>
        <begin position="181"/>
        <end position="219"/>
    </location>
</feature>
<gene>
    <name evidence="2" type="ORF">MCOR_53874</name>
</gene>
<keyword evidence="3" id="KW-1185">Reference proteome</keyword>
<dbReference type="AlphaFoldDB" id="A0A6J8EMI9"/>
<evidence type="ECO:0000313" key="2">
    <source>
        <dbReference type="EMBL" id="CAC5421784.1"/>
    </source>
</evidence>
<dbReference type="OrthoDB" id="6078375at2759"/>
<sequence>MSNNSRNFDRTAPIGWSLLKANIESAAFANEWNSEQKLQMLESRISGKALKFYKNRSYTVQSDYELLCKLFNNRFDSVGYPCLILENLENIFSYPDELFDEFTDRIEELVERSLQNVSENAKEHVVKKYLTNACCDEEGNELVKAVTEGSVYEAKSYLCVLGKVNRYLKLQSLWEPRMKKHKRRYQLKDGKDGRPQSRYDRPRNRENGSFRRNNRKSAKRCARISSAILSF</sequence>
<name>A0A6J8EMI9_MYTCO</name>
<evidence type="ECO:0000256" key="1">
    <source>
        <dbReference type="SAM" id="MobiDB-lite"/>
    </source>
</evidence>